<dbReference type="InterPro" id="IPR011604">
    <property type="entry name" value="PDDEXK-like_dom_sf"/>
</dbReference>
<reference evidence="2 3" key="1">
    <citation type="journal article" date="2021" name="Elife">
        <title>Chloroplast acquisition without the gene transfer in kleptoplastic sea slugs, Plakobranchus ocellatus.</title>
        <authorList>
            <person name="Maeda T."/>
            <person name="Takahashi S."/>
            <person name="Yoshida T."/>
            <person name="Shimamura S."/>
            <person name="Takaki Y."/>
            <person name="Nagai Y."/>
            <person name="Toyoda A."/>
            <person name="Suzuki Y."/>
            <person name="Arimoto A."/>
            <person name="Ishii H."/>
            <person name="Satoh N."/>
            <person name="Nishiyama T."/>
            <person name="Hasebe M."/>
            <person name="Maruyama T."/>
            <person name="Minagawa J."/>
            <person name="Obokata J."/>
            <person name="Shigenobu S."/>
        </authorList>
    </citation>
    <scope>NUCLEOTIDE SEQUENCE [LARGE SCALE GENOMIC DNA]</scope>
</reference>
<dbReference type="Pfam" id="PF09588">
    <property type="entry name" value="YqaJ"/>
    <property type="match status" value="1"/>
</dbReference>
<protein>
    <recommendedName>
        <fullName evidence="1">YqaJ viral recombinase domain-containing protein</fullName>
    </recommendedName>
</protein>
<dbReference type="Proteomes" id="UP000762676">
    <property type="component" value="Unassembled WGS sequence"/>
</dbReference>
<organism evidence="2 3">
    <name type="scientific">Elysia marginata</name>
    <dbReference type="NCBI Taxonomy" id="1093978"/>
    <lineage>
        <taxon>Eukaryota</taxon>
        <taxon>Metazoa</taxon>
        <taxon>Spiralia</taxon>
        <taxon>Lophotrochozoa</taxon>
        <taxon>Mollusca</taxon>
        <taxon>Gastropoda</taxon>
        <taxon>Heterobranchia</taxon>
        <taxon>Euthyneura</taxon>
        <taxon>Panpulmonata</taxon>
        <taxon>Sacoglossa</taxon>
        <taxon>Placobranchoidea</taxon>
        <taxon>Plakobranchidae</taxon>
        <taxon>Elysia</taxon>
    </lineage>
</organism>
<keyword evidence="3" id="KW-1185">Reference proteome</keyword>
<dbReference type="AlphaFoldDB" id="A0AAV4G9H6"/>
<accession>A0AAV4G9H6</accession>
<evidence type="ECO:0000259" key="1">
    <source>
        <dbReference type="Pfam" id="PF09588"/>
    </source>
</evidence>
<dbReference type="PANTHER" id="PTHR47526:SF3">
    <property type="entry name" value="PHD-TYPE DOMAIN-CONTAINING PROTEIN"/>
    <property type="match status" value="1"/>
</dbReference>
<dbReference type="SUPFAM" id="SSF52980">
    <property type="entry name" value="Restriction endonuclease-like"/>
    <property type="match status" value="1"/>
</dbReference>
<dbReference type="Gene3D" id="3.90.320.10">
    <property type="match status" value="1"/>
</dbReference>
<feature type="domain" description="YqaJ viral recombinase" evidence="1">
    <location>
        <begin position="11"/>
        <end position="93"/>
    </location>
</feature>
<dbReference type="PANTHER" id="PTHR47526">
    <property type="entry name" value="ATP-DEPENDENT DNA HELICASE"/>
    <property type="match status" value="1"/>
</dbReference>
<dbReference type="InterPro" id="IPR011011">
    <property type="entry name" value="Znf_FYVE_PHD"/>
</dbReference>
<dbReference type="EMBL" id="BMAT01001244">
    <property type="protein sequence ID" value="GFR82129.1"/>
    <property type="molecule type" value="Genomic_DNA"/>
</dbReference>
<gene>
    <name evidence="2" type="ORF">ElyMa_000619500</name>
</gene>
<dbReference type="CDD" id="cd22343">
    <property type="entry name" value="PDDEXK_lambda_exonuclease-like"/>
    <property type="match status" value="1"/>
</dbReference>
<dbReference type="SUPFAM" id="SSF57903">
    <property type="entry name" value="FYVE/PHD zinc finger"/>
    <property type="match status" value="1"/>
</dbReference>
<evidence type="ECO:0000313" key="3">
    <source>
        <dbReference type="Proteomes" id="UP000762676"/>
    </source>
</evidence>
<evidence type="ECO:0000313" key="2">
    <source>
        <dbReference type="EMBL" id="GFR82129.1"/>
    </source>
</evidence>
<dbReference type="InterPro" id="IPR011335">
    <property type="entry name" value="Restrct_endonuc-II-like"/>
</dbReference>
<sequence>MKASHQNVKIKPAGLFVKNTLPYIGASPDGVMHCDCHGQATVEIKCPYSLRGMDVFEHYSKTEFIHIDETGNLNIKKDHEYYFQVQAQLAVTMFDVGYFCVYTAAGKPLILTISKDEKFWNDAEQKLVIFFKSYLSKYLLGFNSFSFCPSCDKLCIEPDECKHEGDNCVCCDVCNLWFHWKCQNYTESDSFICSLCSEAMDY</sequence>
<dbReference type="InterPro" id="IPR019080">
    <property type="entry name" value="YqaJ_viral_recombinase"/>
</dbReference>
<proteinExistence type="predicted"/>
<comment type="caution">
    <text evidence="2">The sequence shown here is derived from an EMBL/GenBank/DDBJ whole genome shotgun (WGS) entry which is preliminary data.</text>
</comment>
<dbReference type="GO" id="GO:0006281">
    <property type="term" value="P:DNA repair"/>
    <property type="evidence" value="ECO:0007669"/>
    <property type="project" value="UniProtKB-ARBA"/>
</dbReference>
<name>A0AAV4G9H6_9GAST</name>